<dbReference type="InterPro" id="IPR019202">
    <property type="entry name" value="DUF2067"/>
</dbReference>
<comment type="caution">
    <text evidence="1">The sequence shown here is derived from an EMBL/GenBank/DDBJ whole genome shotgun (WGS) entry which is preliminary data.</text>
</comment>
<sequence>MWASEQEEGCLNIHFDKGAIMPLVKRRFRVKCVDEPCEKLAERISDGISIAGEYSVTIQDGFVTVEFYGYESEIKKAWNKIKSMLAGSPKVEKGVFVYDVNAVFKDIGSTFPPRVLVEVLRRQGFTAVLSGEGDKIRTNASRQIVYSISSRIAEVARSIPGEIRGLSTKYYLLTISVLTSLPVEEVIGRGIEAAHLKRDENGFITLNIEWLRGVDDFLKRVKYSSG</sequence>
<accession>A0A7J3XZ89</accession>
<dbReference type="EMBL" id="DRYK01000042">
    <property type="protein sequence ID" value="HHP67779.1"/>
    <property type="molecule type" value="Genomic_DNA"/>
</dbReference>
<proteinExistence type="predicted"/>
<organism evidence="1">
    <name type="scientific">Thermogladius calderae</name>
    <dbReference type="NCBI Taxonomy" id="1200300"/>
    <lineage>
        <taxon>Archaea</taxon>
        <taxon>Thermoproteota</taxon>
        <taxon>Thermoprotei</taxon>
        <taxon>Desulfurococcales</taxon>
        <taxon>Desulfurococcaceae</taxon>
        <taxon>Thermogladius</taxon>
    </lineage>
</organism>
<dbReference type="AlphaFoldDB" id="A0A7J3XZ89"/>
<dbReference type="Pfam" id="PF09840">
    <property type="entry name" value="DUF2067"/>
    <property type="match status" value="1"/>
</dbReference>
<evidence type="ECO:0000313" key="1">
    <source>
        <dbReference type="EMBL" id="HHP67779.1"/>
    </source>
</evidence>
<protein>
    <submittedName>
        <fullName evidence="1">DUF2067 domain-containing protein</fullName>
    </submittedName>
</protein>
<reference evidence="1" key="1">
    <citation type="journal article" date="2020" name="mSystems">
        <title>Genome- and Community-Level Interaction Insights into Carbon Utilization and Element Cycling Functions of Hydrothermarchaeota in Hydrothermal Sediment.</title>
        <authorList>
            <person name="Zhou Z."/>
            <person name="Liu Y."/>
            <person name="Xu W."/>
            <person name="Pan J."/>
            <person name="Luo Z.H."/>
            <person name="Li M."/>
        </authorList>
    </citation>
    <scope>NUCLEOTIDE SEQUENCE [LARGE SCALE GENOMIC DNA]</scope>
    <source>
        <strain evidence="1">SpSt-110</strain>
    </source>
</reference>
<name>A0A7J3XZ89_9CREN</name>
<gene>
    <name evidence="1" type="ORF">ENM60_03170</name>
</gene>